<organism evidence="2 3">
    <name type="scientific">Mesobacillus selenatarsenatis (strain DSM 18680 / JCM 14380 / FERM P-15431 / SF-1)</name>
    <dbReference type="NCBI Taxonomy" id="1321606"/>
    <lineage>
        <taxon>Bacteria</taxon>
        <taxon>Bacillati</taxon>
        <taxon>Bacillota</taxon>
        <taxon>Bacilli</taxon>
        <taxon>Bacillales</taxon>
        <taxon>Bacillaceae</taxon>
        <taxon>Mesobacillus</taxon>
    </lineage>
</organism>
<dbReference type="RefSeq" id="WP_052442126.1">
    <property type="nucleotide sequence ID" value="NZ_BASE01000035.1"/>
</dbReference>
<feature type="transmembrane region" description="Helical" evidence="1">
    <location>
        <begin position="81"/>
        <end position="105"/>
    </location>
</feature>
<evidence type="ECO:0000313" key="3">
    <source>
        <dbReference type="Proteomes" id="UP000031014"/>
    </source>
</evidence>
<feature type="transmembrane region" description="Helical" evidence="1">
    <location>
        <begin position="176"/>
        <end position="193"/>
    </location>
</feature>
<dbReference type="AlphaFoldDB" id="A0A0A8X2M3"/>
<dbReference type="Proteomes" id="UP000031014">
    <property type="component" value="Unassembled WGS sequence"/>
</dbReference>
<dbReference type="EMBL" id="BASE01000035">
    <property type="protein sequence ID" value="GAM13494.1"/>
    <property type="molecule type" value="Genomic_DNA"/>
</dbReference>
<dbReference type="OrthoDB" id="1679483at2"/>
<keyword evidence="1" id="KW-0472">Membrane</keyword>
<dbReference type="STRING" id="1321606.SAMD00020551_1639"/>
<proteinExistence type="predicted"/>
<dbReference type="NCBIfam" id="NF041644">
    <property type="entry name" value="CBO0543_fam"/>
    <property type="match status" value="1"/>
</dbReference>
<gene>
    <name evidence="2" type="ORF">SAMD00020551_1639</name>
</gene>
<protein>
    <submittedName>
        <fullName evidence="2">Uncharacterized protein</fullName>
    </submittedName>
</protein>
<reference evidence="2 3" key="1">
    <citation type="submission" date="2013-06" db="EMBL/GenBank/DDBJ databases">
        <title>Whole genome shotgun sequence of Bacillus selenatarsenatis SF-1.</title>
        <authorList>
            <person name="Kuroda M."/>
            <person name="Sei K."/>
            <person name="Yamashita M."/>
            <person name="Ike M."/>
        </authorList>
    </citation>
    <scope>NUCLEOTIDE SEQUENCE [LARGE SCALE GENOMIC DNA]</scope>
    <source>
        <strain evidence="2 3">SF-1</strain>
    </source>
</reference>
<keyword evidence="1" id="KW-1133">Transmembrane helix</keyword>
<dbReference type="InterPro" id="IPR048147">
    <property type="entry name" value="CBO0543-like"/>
</dbReference>
<keyword evidence="1" id="KW-0812">Transmembrane</keyword>
<accession>A0A0A8X2M3</accession>
<evidence type="ECO:0000313" key="2">
    <source>
        <dbReference type="EMBL" id="GAM13494.1"/>
    </source>
</evidence>
<feature type="transmembrane region" description="Helical" evidence="1">
    <location>
        <begin position="51"/>
        <end position="69"/>
    </location>
</feature>
<feature type="transmembrane region" description="Helical" evidence="1">
    <location>
        <begin position="143"/>
        <end position="164"/>
    </location>
</feature>
<keyword evidence="3" id="KW-1185">Reference proteome</keyword>
<sequence length="202" mass="23836">MLFSTVGAIGSQLNDYMMILTSISLQELLDAEAKYHKVLRTYWYENNFLTYKWWFLLVLSIVPAIVWWVRVDKTKLIENTAFGLFYGVTAIFLDSIGSNAMVWTYPVRLTPYLNPQLYPYDVGVVIIPFMLVYQKFSMSFKKFLIATGVLSLFLAFVAEPFMVYLEIYKEITWKHIYSFPIYWLIGLMCWAIIKKFKSYSFK</sequence>
<name>A0A0A8X2M3_MESS1</name>
<evidence type="ECO:0000256" key="1">
    <source>
        <dbReference type="SAM" id="Phobius"/>
    </source>
</evidence>
<comment type="caution">
    <text evidence="2">The sequence shown here is derived from an EMBL/GenBank/DDBJ whole genome shotgun (WGS) entry which is preliminary data.</text>
</comment>
<feature type="transmembrane region" description="Helical" evidence="1">
    <location>
        <begin position="117"/>
        <end position="136"/>
    </location>
</feature>